<dbReference type="InterPro" id="IPR015943">
    <property type="entry name" value="WD40/YVTN_repeat-like_dom_sf"/>
</dbReference>
<keyword evidence="2" id="KW-0732">Signal</keyword>
<name>A0A3N1ZVT6_9ACTN</name>
<dbReference type="Gene3D" id="2.130.10.10">
    <property type="entry name" value="YVTN repeat-like/Quinoprotein amine dehydrogenase"/>
    <property type="match status" value="1"/>
</dbReference>
<dbReference type="EMBL" id="RKHG01000001">
    <property type="protein sequence ID" value="ROR54963.1"/>
    <property type="molecule type" value="Genomic_DNA"/>
</dbReference>
<evidence type="ECO:0000256" key="2">
    <source>
        <dbReference type="SAM" id="SignalP"/>
    </source>
</evidence>
<accession>A0A3N1ZVT6</accession>
<dbReference type="AlphaFoldDB" id="A0A3N1ZVT6"/>
<comment type="caution">
    <text evidence="3">The sequence shown here is derived from an EMBL/GenBank/DDBJ whole genome shotgun (WGS) entry which is preliminary data.</text>
</comment>
<feature type="signal peptide" evidence="2">
    <location>
        <begin position="1"/>
        <end position="28"/>
    </location>
</feature>
<reference evidence="3 4" key="1">
    <citation type="submission" date="2018-11" db="EMBL/GenBank/DDBJ databases">
        <title>Sequencing the genomes of 1000 actinobacteria strains.</title>
        <authorList>
            <person name="Klenk H.-P."/>
        </authorList>
    </citation>
    <scope>NUCLEOTIDE SEQUENCE [LARGE SCALE GENOMIC DNA]</scope>
    <source>
        <strain evidence="3 4">DSM 10546</strain>
    </source>
</reference>
<proteinExistence type="predicted"/>
<evidence type="ECO:0000313" key="4">
    <source>
        <dbReference type="Proteomes" id="UP000275749"/>
    </source>
</evidence>
<dbReference type="RefSeq" id="WP_123575911.1">
    <property type="nucleotide sequence ID" value="NZ_RKHG01000001.1"/>
</dbReference>
<evidence type="ECO:0000313" key="3">
    <source>
        <dbReference type="EMBL" id="ROR54963.1"/>
    </source>
</evidence>
<feature type="compositionally biased region" description="Low complexity" evidence="1">
    <location>
        <begin position="34"/>
        <end position="50"/>
    </location>
</feature>
<evidence type="ECO:0000256" key="1">
    <source>
        <dbReference type="SAM" id="MobiDB-lite"/>
    </source>
</evidence>
<feature type="region of interest" description="Disordered" evidence="1">
    <location>
        <begin position="27"/>
        <end position="86"/>
    </location>
</feature>
<feature type="chain" id="PRO_5017934158" evidence="2">
    <location>
        <begin position="29"/>
        <end position="486"/>
    </location>
</feature>
<dbReference type="SUPFAM" id="SSF50998">
    <property type="entry name" value="Quinoprotein alcohol dehydrogenase-like"/>
    <property type="match status" value="1"/>
</dbReference>
<protein>
    <submittedName>
        <fullName evidence="3">Putative pyrroloquinoline-quinone binding quinoprotein</fullName>
    </submittedName>
</protein>
<gene>
    <name evidence="3" type="ORF">EDD41_2202</name>
</gene>
<organism evidence="3 4">
    <name type="scientific">Luteococcus japonicus</name>
    <dbReference type="NCBI Taxonomy" id="33984"/>
    <lineage>
        <taxon>Bacteria</taxon>
        <taxon>Bacillati</taxon>
        <taxon>Actinomycetota</taxon>
        <taxon>Actinomycetes</taxon>
        <taxon>Propionibacteriales</taxon>
        <taxon>Propionibacteriaceae</taxon>
        <taxon>Luteococcus</taxon>
    </lineage>
</organism>
<dbReference type="InterPro" id="IPR011047">
    <property type="entry name" value="Quinoprotein_ADH-like_sf"/>
</dbReference>
<sequence>MRRLGFDRRTGPAVLLAAALLTPAGCSADQEPGTTPSASVTSPSAPASTPGQEGGPASVDEGAQGQAEAPTEVPLEWTTTTTRPASDVVNVGGHAMLVASVDKHLELQELSLADGHVEWAHRVSSSMVAPEVAMPVTAVLDRYVAVLEPLTGPGQRARMRLLDTTSRGEAVADTGIHVFTSFPEICSDDASSVCANAISGVKSHEVRLRVDGRQSSRALPDSGDSYEDLGVNGLVRFLEPKTRKATIGVEHGGKLLWHRLEVDVFGKLSSRAGRGFDISDGVVYGTVGMSRPTRANPMPSRRLTVGLDADTGKTLWRMPAADLGCSSRRDVVLVCEWQAGTVRNDGSVEGGRVVVSRIDPNTGKRIWRTRPFFVVGRDAGALGNTGNDVVITETTGRSVIETTTGAVRMALPRDVAWRRVGIQVASNDPHYKGSSPVTTRRGVVNRNEPETEPERFYQPLPDQTGDTFGDLRLLSLAGRVIALKVS</sequence>
<dbReference type="Proteomes" id="UP000275749">
    <property type="component" value="Unassembled WGS sequence"/>
</dbReference>